<comment type="subcellular location">
    <subcellularLocation>
        <location evidence="1">Cell inner membrane</location>
        <topology evidence="1">Multi-pass membrane protein</topology>
    </subcellularLocation>
</comment>
<feature type="transmembrane region" description="Helical" evidence="8">
    <location>
        <begin position="137"/>
        <end position="156"/>
    </location>
</feature>
<evidence type="ECO:0000256" key="3">
    <source>
        <dbReference type="ARBA" id="ARBA00022475"/>
    </source>
</evidence>
<evidence type="ECO:0000256" key="4">
    <source>
        <dbReference type="ARBA" id="ARBA00022519"/>
    </source>
</evidence>
<dbReference type="Proteomes" id="UP001196068">
    <property type="component" value="Unassembled WGS sequence"/>
</dbReference>
<keyword evidence="4" id="KW-0997">Cell inner membrane</keyword>
<accession>A0AAF1KKY4</accession>
<proteinExistence type="predicted"/>
<dbReference type="PANTHER" id="PTHR23522">
    <property type="entry name" value="BLL5896 PROTEIN"/>
    <property type="match status" value="1"/>
</dbReference>
<dbReference type="Pfam" id="PF12832">
    <property type="entry name" value="MFS_1_like"/>
    <property type="match status" value="1"/>
</dbReference>
<organism evidence="10 11">
    <name type="scientific">Plastoroseomonas arctica</name>
    <dbReference type="NCBI Taxonomy" id="1509237"/>
    <lineage>
        <taxon>Bacteria</taxon>
        <taxon>Pseudomonadati</taxon>
        <taxon>Pseudomonadota</taxon>
        <taxon>Alphaproteobacteria</taxon>
        <taxon>Acetobacterales</taxon>
        <taxon>Acetobacteraceae</taxon>
        <taxon>Plastoroseomonas</taxon>
    </lineage>
</organism>
<dbReference type="NCBIfam" id="NF008346">
    <property type="entry name" value="PRK11128.1"/>
    <property type="match status" value="1"/>
</dbReference>
<keyword evidence="3" id="KW-1003">Cell membrane</keyword>
<dbReference type="InterPro" id="IPR024989">
    <property type="entry name" value="MFS_assoc_dom"/>
</dbReference>
<keyword evidence="6 8" id="KW-1133">Transmembrane helix</keyword>
<sequence>MTMIAARFALLLSAMFAAIGTTLPFFPPFLAAAGLSPQGIAAVLFAGSLTRMVAGPLLGRVADRRGMRGVLAICALAAAAVQLAFALVPWGMAGVIVVMVALHVLYSCAMGPLIPLSESLTVSAARNGAFDYGRVRSIGSVAFIAASAVAGVLVGAWGLGVIPLIVCAALLVAAFAALLLPEAAARRTPGHGSFMAPLSDPLFRRILILSALIQGSHAAAYGFSAIHWAAAGHSATTIGLLWAEGVVAEIILFLYAKPLAERLGWSGLTMLAAGAGLVRWAILAETTWLPALIFAQSLHALTFGAQHLCAMRLLSEHMPAGQVGAAQTLHSSLGTGLSIMLMTLLSGQLYASIGGQMFWAMWALCVPALFLARGLKDWGK</sequence>
<dbReference type="EMBL" id="JAAEDH010000027">
    <property type="protein sequence ID" value="MBR0657135.1"/>
    <property type="molecule type" value="Genomic_DNA"/>
</dbReference>
<dbReference type="NCBIfam" id="NF037955">
    <property type="entry name" value="mfs"/>
    <property type="match status" value="1"/>
</dbReference>
<feature type="transmembrane region" description="Helical" evidence="8">
    <location>
        <begin position="96"/>
        <end position="116"/>
    </location>
</feature>
<dbReference type="SUPFAM" id="SSF103473">
    <property type="entry name" value="MFS general substrate transporter"/>
    <property type="match status" value="1"/>
</dbReference>
<dbReference type="Gene3D" id="1.20.1250.20">
    <property type="entry name" value="MFS general substrate transporter like domains"/>
    <property type="match status" value="2"/>
</dbReference>
<comment type="caution">
    <text evidence="10">The sequence shown here is derived from an EMBL/GenBank/DDBJ whole genome shotgun (WGS) entry which is preliminary data.</text>
</comment>
<feature type="transmembrane region" description="Helical" evidence="8">
    <location>
        <begin position="70"/>
        <end position="90"/>
    </location>
</feature>
<name>A0AAF1KKY4_9PROT</name>
<evidence type="ECO:0000256" key="7">
    <source>
        <dbReference type="ARBA" id="ARBA00023136"/>
    </source>
</evidence>
<gene>
    <name evidence="10" type="ORF">GXW79_18810</name>
</gene>
<feature type="transmembrane region" description="Helical" evidence="8">
    <location>
        <begin position="40"/>
        <end position="58"/>
    </location>
</feature>
<dbReference type="AlphaFoldDB" id="A0AAF1KKY4"/>
<evidence type="ECO:0000313" key="11">
    <source>
        <dbReference type="Proteomes" id="UP001196068"/>
    </source>
</evidence>
<feature type="transmembrane region" description="Helical" evidence="8">
    <location>
        <begin position="206"/>
        <end position="229"/>
    </location>
</feature>
<evidence type="ECO:0000256" key="1">
    <source>
        <dbReference type="ARBA" id="ARBA00004429"/>
    </source>
</evidence>
<evidence type="ECO:0000256" key="5">
    <source>
        <dbReference type="ARBA" id="ARBA00022692"/>
    </source>
</evidence>
<reference evidence="10" key="1">
    <citation type="submission" date="2020-01" db="EMBL/GenBank/DDBJ databases">
        <authorList>
            <person name="Rat A."/>
        </authorList>
    </citation>
    <scope>NUCLEOTIDE SEQUENCE</scope>
    <source>
        <strain evidence="10">LMG 28251</strain>
    </source>
</reference>
<evidence type="ECO:0000256" key="8">
    <source>
        <dbReference type="SAM" id="Phobius"/>
    </source>
</evidence>
<dbReference type="GO" id="GO:0015528">
    <property type="term" value="F:lactose:proton symporter activity"/>
    <property type="evidence" value="ECO:0007669"/>
    <property type="project" value="TreeGrafter"/>
</dbReference>
<reference evidence="10" key="2">
    <citation type="journal article" date="2021" name="Syst. Appl. Microbiol.">
        <title>Roseomonas hellenica sp. nov., isolated from roots of wild-growing Alkanna tinctoria.</title>
        <authorList>
            <person name="Rat A."/>
            <person name="Naranjo H.D."/>
            <person name="Lebbe L."/>
            <person name="Cnockaert M."/>
            <person name="Krigas N."/>
            <person name="Grigoriadou K."/>
            <person name="Maloupa E."/>
            <person name="Willems A."/>
        </authorList>
    </citation>
    <scope>NUCLEOTIDE SEQUENCE</scope>
    <source>
        <strain evidence="10">LMG 28251</strain>
    </source>
</reference>
<feature type="transmembrane region" description="Helical" evidence="8">
    <location>
        <begin position="162"/>
        <end position="185"/>
    </location>
</feature>
<keyword evidence="11" id="KW-1185">Reference proteome</keyword>
<dbReference type="PIRSF" id="PIRSF004925">
    <property type="entry name" value="HcaT"/>
    <property type="match status" value="1"/>
</dbReference>
<feature type="transmembrane region" description="Helical" evidence="8">
    <location>
        <begin position="235"/>
        <end position="256"/>
    </location>
</feature>
<evidence type="ECO:0000256" key="6">
    <source>
        <dbReference type="ARBA" id="ARBA00022989"/>
    </source>
</evidence>
<dbReference type="GO" id="GO:0005886">
    <property type="term" value="C:plasma membrane"/>
    <property type="evidence" value="ECO:0007669"/>
    <property type="project" value="UniProtKB-SubCell"/>
</dbReference>
<dbReference type="InterPro" id="IPR036259">
    <property type="entry name" value="MFS_trans_sf"/>
</dbReference>
<dbReference type="PANTHER" id="PTHR23522:SF10">
    <property type="entry name" value="3-PHENYLPROPIONIC ACID TRANSPORTER-RELATED"/>
    <property type="match status" value="1"/>
</dbReference>
<protein>
    <submittedName>
        <fullName evidence="10">3-phenylpropionate MFS transporter</fullName>
    </submittedName>
</protein>
<feature type="transmembrane region" description="Helical" evidence="8">
    <location>
        <begin position="357"/>
        <end position="375"/>
    </location>
</feature>
<keyword evidence="7 8" id="KW-0472">Membrane</keyword>
<feature type="domain" description="Major facilitator superfamily associated" evidence="9">
    <location>
        <begin position="14"/>
        <end position="359"/>
    </location>
</feature>
<feature type="transmembrane region" description="Helical" evidence="8">
    <location>
        <begin position="263"/>
        <end position="282"/>
    </location>
</feature>
<evidence type="ECO:0000259" key="9">
    <source>
        <dbReference type="Pfam" id="PF12832"/>
    </source>
</evidence>
<dbReference type="InterPro" id="IPR026032">
    <property type="entry name" value="HcaT-like"/>
</dbReference>
<evidence type="ECO:0000256" key="2">
    <source>
        <dbReference type="ARBA" id="ARBA00022448"/>
    </source>
</evidence>
<evidence type="ECO:0000313" key="10">
    <source>
        <dbReference type="EMBL" id="MBR0657135.1"/>
    </source>
</evidence>
<dbReference type="GO" id="GO:0030395">
    <property type="term" value="F:lactose binding"/>
    <property type="evidence" value="ECO:0007669"/>
    <property type="project" value="TreeGrafter"/>
</dbReference>
<keyword evidence="5 8" id="KW-0812">Transmembrane</keyword>
<keyword evidence="2" id="KW-0813">Transport</keyword>